<dbReference type="PANTHER" id="PTHR43273:SF8">
    <property type="entry name" value="RADICAL SAM DOMAIN PROTEIN"/>
    <property type="match status" value="1"/>
</dbReference>
<evidence type="ECO:0000256" key="4">
    <source>
        <dbReference type="ARBA" id="ARBA00023004"/>
    </source>
</evidence>
<name>A0A4R1SB81_HYDET</name>
<keyword evidence="5" id="KW-0411">Iron-sulfur</keyword>
<dbReference type="GO" id="GO:0046872">
    <property type="term" value="F:metal ion binding"/>
    <property type="evidence" value="ECO:0007669"/>
    <property type="project" value="UniProtKB-KW"/>
</dbReference>
<keyword evidence="2" id="KW-0949">S-adenosyl-L-methionine</keyword>
<dbReference type="PANTHER" id="PTHR43273">
    <property type="entry name" value="ANAEROBIC SULFATASE-MATURATING ENZYME HOMOLOG ASLB-RELATED"/>
    <property type="match status" value="1"/>
</dbReference>
<dbReference type="NCBIfam" id="TIGR04085">
    <property type="entry name" value="rSAM_more_4Fe4S"/>
    <property type="match status" value="1"/>
</dbReference>
<dbReference type="OrthoDB" id="9808591at2"/>
<dbReference type="CDD" id="cd01335">
    <property type="entry name" value="Radical_SAM"/>
    <property type="match status" value="1"/>
</dbReference>
<evidence type="ECO:0000313" key="8">
    <source>
        <dbReference type="Proteomes" id="UP000295008"/>
    </source>
</evidence>
<evidence type="ECO:0000259" key="6">
    <source>
        <dbReference type="PROSITE" id="PS51918"/>
    </source>
</evidence>
<evidence type="ECO:0000256" key="2">
    <source>
        <dbReference type="ARBA" id="ARBA00022691"/>
    </source>
</evidence>
<keyword evidence="8" id="KW-1185">Reference proteome</keyword>
<dbReference type="InterPro" id="IPR013785">
    <property type="entry name" value="Aldolase_TIM"/>
</dbReference>
<dbReference type="PROSITE" id="PS51918">
    <property type="entry name" value="RADICAL_SAM"/>
    <property type="match status" value="1"/>
</dbReference>
<keyword evidence="3" id="KW-0479">Metal-binding</keyword>
<feature type="domain" description="Radical SAM core" evidence="6">
    <location>
        <begin position="1"/>
        <end position="211"/>
    </location>
</feature>
<dbReference type="SFLD" id="SFLDS00029">
    <property type="entry name" value="Radical_SAM"/>
    <property type="match status" value="1"/>
</dbReference>
<evidence type="ECO:0000313" key="7">
    <source>
        <dbReference type="EMBL" id="TCL76805.1"/>
    </source>
</evidence>
<dbReference type="Proteomes" id="UP000295008">
    <property type="component" value="Unassembled WGS sequence"/>
</dbReference>
<organism evidence="7 8">
    <name type="scientific">Hydrogenispora ethanolica</name>
    <dbReference type="NCBI Taxonomy" id="1082276"/>
    <lineage>
        <taxon>Bacteria</taxon>
        <taxon>Bacillati</taxon>
        <taxon>Bacillota</taxon>
        <taxon>Hydrogenispora</taxon>
    </lineage>
</organism>
<dbReference type="GO" id="GO:0051536">
    <property type="term" value="F:iron-sulfur cluster binding"/>
    <property type="evidence" value="ECO:0007669"/>
    <property type="project" value="UniProtKB-KW"/>
</dbReference>
<dbReference type="SUPFAM" id="SSF102114">
    <property type="entry name" value="Radical SAM enzymes"/>
    <property type="match status" value="1"/>
</dbReference>
<dbReference type="Gene3D" id="3.20.20.70">
    <property type="entry name" value="Aldolase class I"/>
    <property type="match status" value="1"/>
</dbReference>
<dbReference type="InterPro" id="IPR023867">
    <property type="entry name" value="Sulphatase_maturase_rSAM"/>
</dbReference>
<evidence type="ECO:0000256" key="3">
    <source>
        <dbReference type="ARBA" id="ARBA00022723"/>
    </source>
</evidence>
<comment type="caution">
    <text evidence="7">The sequence shown here is derived from an EMBL/GenBank/DDBJ whole genome shotgun (WGS) entry which is preliminary data.</text>
</comment>
<dbReference type="GO" id="GO:0016491">
    <property type="term" value="F:oxidoreductase activity"/>
    <property type="evidence" value="ECO:0007669"/>
    <property type="project" value="InterPro"/>
</dbReference>
<gene>
    <name evidence="7" type="ORF">EDC14_100187</name>
</gene>
<dbReference type="RefSeq" id="WP_132012207.1">
    <property type="nucleotide sequence ID" value="NZ_SLUN01000001.1"/>
</dbReference>
<evidence type="ECO:0000256" key="5">
    <source>
        <dbReference type="ARBA" id="ARBA00023014"/>
    </source>
</evidence>
<accession>A0A4R1SB81</accession>
<keyword evidence="4" id="KW-0408">Iron</keyword>
<dbReference type="Pfam" id="PF04055">
    <property type="entry name" value="Radical_SAM"/>
    <property type="match status" value="1"/>
</dbReference>
<dbReference type="InterPro" id="IPR007197">
    <property type="entry name" value="rSAM"/>
</dbReference>
<protein>
    <submittedName>
        <fullName evidence="7">Radical SAM protein with 4Fe4S-binding SPASM domain</fullName>
    </submittedName>
</protein>
<sequence>MKIHTVYINLGSNCNFNCLYCIQHNAINSEIKANDRFDAIKEFILMNDIKRFLLWGGEPLIYWEVIKELVQYIEFAKPKAKIVIVTNGSLLTEEKVDFFNEHSIGIGLSHDGPVTEISRGKNVLHDKARLDCFMKLKEKSISCVVSALNQDIYSVYEYFDSLFGEYGQSIDINLDWLIDHDQSQLLNEFDFKKLEQTLDRFMQRFREEATKEQPCSREFSYLLQRLRMVQKAVAQPQSLNYPICGVMYDTLNIDLWGNVLLCHNSDTVIGSIYNIAEAEENFLKNYNYNLQDPKCQQCEKFIVCRGGCPLQSIQSKKLTCRINKMIYGKLLTALYEIDREWKGKERRKI</sequence>
<proteinExistence type="predicted"/>
<dbReference type="SFLD" id="SFLDG01067">
    <property type="entry name" value="SPASM/twitch_domain_containing"/>
    <property type="match status" value="1"/>
</dbReference>
<comment type="cofactor">
    <cofactor evidence="1">
        <name>[4Fe-4S] cluster</name>
        <dbReference type="ChEBI" id="CHEBI:49883"/>
    </cofactor>
</comment>
<dbReference type="EMBL" id="SLUN01000001">
    <property type="protein sequence ID" value="TCL76805.1"/>
    <property type="molecule type" value="Genomic_DNA"/>
</dbReference>
<dbReference type="InterPro" id="IPR058240">
    <property type="entry name" value="rSAM_sf"/>
</dbReference>
<evidence type="ECO:0000256" key="1">
    <source>
        <dbReference type="ARBA" id="ARBA00001966"/>
    </source>
</evidence>
<reference evidence="7 8" key="1">
    <citation type="submission" date="2019-03" db="EMBL/GenBank/DDBJ databases">
        <title>Genomic Encyclopedia of Type Strains, Phase IV (KMG-IV): sequencing the most valuable type-strain genomes for metagenomic binning, comparative biology and taxonomic classification.</title>
        <authorList>
            <person name="Goeker M."/>
        </authorList>
    </citation>
    <scope>NUCLEOTIDE SEQUENCE [LARGE SCALE GENOMIC DNA]</scope>
    <source>
        <strain evidence="7 8">LX-B</strain>
    </source>
</reference>
<dbReference type="AlphaFoldDB" id="A0A4R1SB81"/>
<dbReference type="InterPro" id="IPR023885">
    <property type="entry name" value="4Fe4S-binding_SPASM_dom"/>
</dbReference>